<dbReference type="InterPro" id="IPR015943">
    <property type="entry name" value="WD40/YVTN_repeat-like_dom_sf"/>
</dbReference>
<organism evidence="4">
    <name type="scientific">Strombidium inclinatum</name>
    <dbReference type="NCBI Taxonomy" id="197538"/>
    <lineage>
        <taxon>Eukaryota</taxon>
        <taxon>Sar</taxon>
        <taxon>Alveolata</taxon>
        <taxon>Ciliophora</taxon>
        <taxon>Intramacronucleata</taxon>
        <taxon>Spirotrichea</taxon>
        <taxon>Oligotrichia</taxon>
        <taxon>Strombidiidae</taxon>
        <taxon>Strombidium</taxon>
    </lineage>
</organism>
<dbReference type="EMBL" id="HBIH01031102">
    <property type="protein sequence ID" value="CAE0331819.1"/>
    <property type="molecule type" value="Transcribed_RNA"/>
</dbReference>
<comment type="similarity">
    <text evidence="3">Belongs to the WD repeat PROPPIN family.</text>
</comment>
<dbReference type="InterPro" id="IPR048720">
    <property type="entry name" value="PROPPIN"/>
</dbReference>
<keyword evidence="1" id="KW-0853">WD repeat</keyword>
<accession>A0A7S3N2Y3</accession>
<name>A0A7S3N2Y3_9SPIT</name>
<protein>
    <submittedName>
        <fullName evidence="4">Uncharacterized protein</fullName>
    </submittedName>
</protein>
<dbReference type="AlphaFoldDB" id="A0A7S3N2Y3"/>
<evidence type="ECO:0000256" key="2">
    <source>
        <dbReference type="ARBA" id="ARBA00022737"/>
    </source>
</evidence>
<dbReference type="PANTHER" id="PTHR11227">
    <property type="entry name" value="WD-REPEAT PROTEIN INTERACTING WITH PHOSPHOINOSIDES WIPI -RELATED"/>
    <property type="match status" value="1"/>
</dbReference>
<evidence type="ECO:0000256" key="1">
    <source>
        <dbReference type="ARBA" id="ARBA00022574"/>
    </source>
</evidence>
<dbReference type="Pfam" id="PF21032">
    <property type="entry name" value="PROPPIN"/>
    <property type="match status" value="1"/>
</dbReference>
<reference evidence="4" key="1">
    <citation type="submission" date="2021-01" db="EMBL/GenBank/DDBJ databases">
        <authorList>
            <person name="Corre E."/>
            <person name="Pelletier E."/>
            <person name="Niang G."/>
            <person name="Scheremetjew M."/>
            <person name="Finn R."/>
            <person name="Kale V."/>
            <person name="Holt S."/>
            <person name="Cochrane G."/>
            <person name="Meng A."/>
            <person name="Brown T."/>
            <person name="Cohen L."/>
        </authorList>
    </citation>
    <scope>NUCLEOTIDE SEQUENCE</scope>
    <source>
        <strain evidence="4">S3</strain>
    </source>
</reference>
<keyword evidence="2" id="KW-0677">Repeat</keyword>
<proteinExistence type="inferred from homology"/>
<dbReference type="InterPro" id="IPR036322">
    <property type="entry name" value="WD40_repeat_dom_sf"/>
</dbReference>
<evidence type="ECO:0000256" key="3">
    <source>
        <dbReference type="ARBA" id="ARBA00025740"/>
    </source>
</evidence>
<evidence type="ECO:0000313" key="4">
    <source>
        <dbReference type="EMBL" id="CAE0331819.1"/>
    </source>
</evidence>
<gene>
    <name evidence="4" type="ORF">SINC0208_LOCUS12455</name>
</gene>
<dbReference type="Gene3D" id="2.130.10.10">
    <property type="entry name" value="YVTN repeat-like/Quinoprotein amine dehydrogenase"/>
    <property type="match status" value="1"/>
</dbReference>
<dbReference type="SUPFAM" id="SSF50978">
    <property type="entry name" value="WD40 repeat-like"/>
    <property type="match status" value="1"/>
</dbReference>
<sequence>MKLSPDGRFLATASEKGTLIRVFDTKSAEKTTEVRRGADSALISDVLIDPTNAFIACASDKGTVHIFNMKQGDENKKSSLSALGGYFNSEWSFGQFKVKDMNCKVALFDDKIFAVSTAGNYYYGNITKDAIKIEKQEELLKEGEEE</sequence>